<reference evidence="3 4" key="1">
    <citation type="journal article" date="2015" name="Genome Announc.">
        <title>Genome Assemblies of Three Soil-Associated Devosia species: D. insulae, D. limi, and D. soli.</title>
        <authorList>
            <person name="Hassan Y.I."/>
            <person name="Lepp D."/>
            <person name="Zhou T."/>
        </authorList>
    </citation>
    <scope>NUCLEOTIDE SEQUENCE [LARGE SCALE GENOMIC DNA]</scope>
    <source>
        <strain evidence="3 4">DS-56</strain>
    </source>
</reference>
<evidence type="ECO:0000313" key="3">
    <source>
        <dbReference type="EMBL" id="OEO32110.1"/>
    </source>
</evidence>
<dbReference type="InterPro" id="IPR050266">
    <property type="entry name" value="AB_hydrolase_sf"/>
</dbReference>
<dbReference type="InterPro" id="IPR000073">
    <property type="entry name" value="AB_hydrolase_1"/>
</dbReference>
<feature type="domain" description="AB hydrolase-1" evidence="2">
    <location>
        <begin position="26"/>
        <end position="242"/>
    </location>
</feature>
<organism evidence="3 4">
    <name type="scientific">Devosia insulae DS-56</name>
    <dbReference type="NCBI Taxonomy" id="1116389"/>
    <lineage>
        <taxon>Bacteria</taxon>
        <taxon>Pseudomonadati</taxon>
        <taxon>Pseudomonadota</taxon>
        <taxon>Alphaproteobacteria</taxon>
        <taxon>Hyphomicrobiales</taxon>
        <taxon>Devosiaceae</taxon>
        <taxon>Devosia</taxon>
    </lineage>
</organism>
<keyword evidence="1" id="KW-0378">Hydrolase</keyword>
<comment type="caution">
    <text evidence="3">The sequence shown here is derived from an EMBL/GenBank/DDBJ whole genome shotgun (WGS) entry which is preliminary data.</text>
</comment>
<accession>A0A1E5XU36</accession>
<dbReference type="EMBL" id="LAJE02000090">
    <property type="protein sequence ID" value="OEO32110.1"/>
    <property type="molecule type" value="Genomic_DNA"/>
</dbReference>
<dbReference type="PANTHER" id="PTHR43798:SF31">
    <property type="entry name" value="AB HYDROLASE SUPERFAMILY PROTEIN YCLE"/>
    <property type="match status" value="1"/>
</dbReference>
<dbReference type="GO" id="GO:0016787">
    <property type="term" value="F:hydrolase activity"/>
    <property type="evidence" value="ECO:0007669"/>
    <property type="project" value="UniProtKB-KW"/>
</dbReference>
<gene>
    <name evidence="3" type="ORF">VW23_000810</name>
</gene>
<dbReference type="InterPro" id="IPR029058">
    <property type="entry name" value="AB_hydrolase_fold"/>
</dbReference>
<dbReference type="AlphaFoldDB" id="A0A1E5XU36"/>
<dbReference type="PANTHER" id="PTHR43798">
    <property type="entry name" value="MONOACYLGLYCEROL LIPASE"/>
    <property type="match status" value="1"/>
</dbReference>
<dbReference type="Pfam" id="PF12697">
    <property type="entry name" value="Abhydrolase_6"/>
    <property type="match status" value="1"/>
</dbReference>
<dbReference type="GO" id="GO:0016020">
    <property type="term" value="C:membrane"/>
    <property type="evidence" value="ECO:0007669"/>
    <property type="project" value="TreeGrafter"/>
</dbReference>
<evidence type="ECO:0000259" key="2">
    <source>
        <dbReference type="Pfam" id="PF12697"/>
    </source>
</evidence>
<name>A0A1E5XU36_9HYPH</name>
<sequence length="263" mass="28933">MSAKSHSVMIGDLEVHYLEEGRGQPLLLLHGGTATADSWGEAMPRLADRYRVLALDTRGHGRTNNPAQKMSYAQFADDVAGFIATLGLKKPLIIGYSDGGQTALEFGLRHPGKAGALVLGGTISRPTEAYLEGLHGWGFPAPGKVDFDRVAAEYGPYFEQIKVTHMHHYGPDYWKAFLSQISELWLTLPSYSERQLASISAPTLVIMGDRDHLGGAEEANRLYRHLGAGELSIIANVGHEAVNKPLFWDAVREFLARHDERQD</sequence>
<proteinExistence type="predicted"/>
<evidence type="ECO:0000256" key="1">
    <source>
        <dbReference type="ARBA" id="ARBA00022801"/>
    </source>
</evidence>
<dbReference type="SUPFAM" id="SSF53474">
    <property type="entry name" value="alpha/beta-Hydrolases"/>
    <property type="match status" value="1"/>
</dbReference>
<dbReference type="RefSeq" id="WP_069908703.1">
    <property type="nucleotide sequence ID" value="NZ_LAJE02000090.1"/>
</dbReference>
<dbReference type="Proteomes" id="UP000095463">
    <property type="component" value="Unassembled WGS sequence"/>
</dbReference>
<dbReference type="PRINTS" id="PR00111">
    <property type="entry name" value="ABHYDROLASE"/>
</dbReference>
<dbReference type="OrthoDB" id="9808398at2"/>
<evidence type="ECO:0000313" key="4">
    <source>
        <dbReference type="Proteomes" id="UP000095463"/>
    </source>
</evidence>
<protein>
    <recommendedName>
        <fullName evidence="2">AB hydrolase-1 domain-containing protein</fullName>
    </recommendedName>
</protein>
<keyword evidence="4" id="KW-1185">Reference proteome</keyword>
<dbReference type="Gene3D" id="3.40.50.1820">
    <property type="entry name" value="alpha/beta hydrolase"/>
    <property type="match status" value="1"/>
</dbReference>